<gene>
    <name evidence="2" type="ORF">BJ684DRAFT_6294</name>
</gene>
<evidence type="ECO:0000313" key="2">
    <source>
        <dbReference type="EMBL" id="RKP11258.1"/>
    </source>
</evidence>
<dbReference type="PROSITE" id="PS50086">
    <property type="entry name" value="TBC_RABGAP"/>
    <property type="match status" value="1"/>
</dbReference>
<dbReference type="GO" id="GO:0005096">
    <property type="term" value="F:GTPase activator activity"/>
    <property type="evidence" value="ECO:0007669"/>
    <property type="project" value="TreeGrafter"/>
</dbReference>
<evidence type="ECO:0000313" key="3">
    <source>
        <dbReference type="Proteomes" id="UP000267251"/>
    </source>
</evidence>
<dbReference type="Gene3D" id="1.10.472.80">
    <property type="entry name" value="Ypt/Rab-GAP domain of gyp1p, domain 3"/>
    <property type="match status" value="1"/>
</dbReference>
<dbReference type="OrthoDB" id="26371at2759"/>
<organism evidence="2 3">
    <name type="scientific">Piptocephalis cylindrospora</name>
    <dbReference type="NCBI Taxonomy" id="1907219"/>
    <lineage>
        <taxon>Eukaryota</taxon>
        <taxon>Fungi</taxon>
        <taxon>Fungi incertae sedis</taxon>
        <taxon>Zoopagomycota</taxon>
        <taxon>Zoopagomycotina</taxon>
        <taxon>Zoopagomycetes</taxon>
        <taxon>Zoopagales</taxon>
        <taxon>Piptocephalidaceae</taxon>
        <taxon>Piptocephalis</taxon>
    </lineage>
</organism>
<keyword evidence="3" id="KW-1185">Reference proteome</keyword>
<reference evidence="3" key="1">
    <citation type="journal article" date="2018" name="Nat. Microbiol.">
        <title>Leveraging single-cell genomics to expand the fungal tree of life.</title>
        <authorList>
            <person name="Ahrendt S.R."/>
            <person name="Quandt C.A."/>
            <person name="Ciobanu D."/>
            <person name="Clum A."/>
            <person name="Salamov A."/>
            <person name="Andreopoulos B."/>
            <person name="Cheng J.F."/>
            <person name="Woyke T."/>
            <person name="Pelin A."/>
            <person name="Henrissat B."/>
            <person name="Reynolds N.K."/>
            <person name="Benny G.L."/>
            <person name="Smith M.E."/>
            <person name="James T.Y."/>
            <person name="Grigoriev I.V."/>
        </authorList>
    </citation>
    <scope>NUCLEOTIDE SEQUENCE [LARGE SCALE GENOMIC DNA]</scope>
</reference>
<dbReference type="Proteomes" id="UP000267251">
    <property type="component" value="Unassembled WGS sequence"/>
</dbReference>
<dbReference type="GO" id="GO:0005794">
    <property type="term" value="C:Golgi apparatus"/>
    <property type="evidence" value="ECO:0007669"/>
    <property type="project" value="TreeGrafter"/>
</dbReference>
<dbReference type="Pfam" id="PF00566">
    <property type="entry name" value="RabGAP-TBC"/>
    <property type="match status" value="1"/>
</dbReference>
<protein>
    <submittedName>
        <fullName evidence="2">Rab-GTPase-TBC domain-containing protein</fullName>
    </submittedName>
</protein>
<feature type="non-terminal residue" evidence="2">
    <location>
        <position position="1"/>
    </location>
</feature>
<dbReference type="PANTHER" id="PTHR22957:SF26">
    <property type="entry name" value="LD44506P"/>
    <property type="match status" value="1"/>
</dbReference>
<dbReference type="InterPro" id="IPR000195">
    <property type="entry name" value="Rab-GAP-TBC_dom"/>
</dbReference>
<feature type="domain" description="Rab-GAP TBC" evidence="1">
    <location>
        <begin position="1"/>
        <end position="96"/>
    </location>
</feature>
<sequence>LSEEIVEVVEADSYWCLTKLLEGIQDNYTHAQPGILRQITRLRDLINRIDAPLAMHLARENVEFLQFAFRWMNCLLMREISLSNTIRMWDTYLAEGSEGFSEFHMYVCAAFLVKWSDRLKKMEFQDIMMFLQSLPTASWGEKEVELLLSEAFMWKTLFHHSPSHLS</sequence>
<dbReference type="EMBL" id="KZ989064">
    <property type="protein sequence ID" value="RKP11258.1"/>
    <property type="molecule type" value="Genomic_DNA"/>
</dbReference>
<dbReference type="PANTHER" id="PTHR22957">
    <property type="entry name" value="TBC1 DOMAIN FAMILY MEMBER GTPASE-ACTIVATING PROTEIN"/>
    <property type="match status" value="1"/>
</dbReference>
<accession>A0A4P9XXY4</accession>
<dbReference type="FunFam" id="1.10.472.80:FF:000001">
    <property type="entry name" value="TBC1 domain family member 22B"/>
    <property type="match status" value="1"/>
</dbReference>
<dbReference type="SUPFAM" id="SSF47923">
    <property type="entry name" value="Ypt/Rab-GAP domain of gyp1p"/>
    <property type="match status" value="1"/>
</dbReference>
<feature type="non-terminal residue" evidence="2">
    <location>
        <position position="166"/>
    </location>
</feature>
<evidence type="ECO:0000259" key="1">
    <source>
        <dbReference type="PROSITE" id="PS50086"/>
    </source>
</evidence>
<name>A0A4P9XXY4_9FUNG</name>
<dbReference type="InterPro" id="IPR035969">
    <property type="entry name" value="Rab-GAP_TBC_sf"/>
</dbReference>
<dbReference type="AlphaFoldDB" id="A0A4P9XXY4"/>
<proteinExistence type="predicted"/>